<proteinExistence type="predicted"/>
<dbReference type="InterPro" id="IPR041698">
    <property type="entry name" value="Methyltransf_25"/>
</dbReference>
<reference evidence="4 5" key="1">
    <citation type="submission" date="2019-07" db="EMBL/GenBank/DDBJ databases">
        <title>Genomic Encyclopedia of Type Strains, Phase III (KMG-III): the genomes of soil and plant-associated and newly described type strains.</title>
        <authorList>
            <person name="Whitman W."/>
        </authorList>
    </citation>
    <scope>NUCLEOTIDE SEQUENCE [LARGE SCALE GENOMIC DNA]</scope>
    <source>
        <strain evidence="4 5">BL24</strain>
    </source>
</reference>
<feature type="domain" description="Methyltransferase" evidence="3">
    <location>
        <begin position="40"/>
        <end position="143"/>
    </location>
</feature>
<dbReference type="AlphaFoldDB" id="A0A5S5CFI4"/>
<dbReference type="CDD" id="cd02440">
    <property type="entry name" value="AdoMet_MTases"/>
    <property type="match status" value="1"/>
</dbReference>
<dbReference type="Proteomes" id="UP000323257">
    <property type="component" value="Unassembled WGS sequence"/>
</dbReference>
<organism evidence="4 5">
    <name type="scientific">Paenibacillus methanolicus</name>
    <dbReference type="NCBI Taxonomy" id="582686"/>
    <lineage>
        <taxon>Bacteria</taxon>
        <taxon>Bacillati</taxon>
        <taxon>Bacillota</taxon>
        <taxon>Bacilli</taxon>
        <taxon>Bacillales</taxon>
        <taxon>Paenibacillaceae</taxon>
        <taxon>Paenibacillus</taxon>
    </lineage>
</organism>
<evidence type="ECO:0000256" key="2">
    <source>
        <dbReference type="ARBA" id="ARBA00022679"/>
    </source>
</evidence>
<dbReference type="GO" id="GO:0032259">
    <property type="term" value="P:methylation"/>
    <property type="evidence" value="ECO:0007669"/>
    <property type="project" value="UniProtKB-KW"/>
</dbReference>
<dbReference type="RefSeq" id="WP_148928764.1">
    <property type="nucleotide sequence ID" value="NZ_VNHS01000002.1"/>
</dbReference>
<evidence type="ECO:0000313" key="4">
    <source>
        <dbReference type="EMBL" id="TYP78057.1"/>
    </source>
</evidence>
<dbReference type="InterPro" id="IPR029063">
    <property type="entry name" value="SAM-dependent_MTases_sf"/>
</dbReference>
<gene>
    <name evidence="4" type="ORF">BCM02_102634</name>
</gene>
<sequence length="257" mass="29185">MHAYGQFATVYDRLMEEMPYPDWIRFAGEAWSRLGEPKVVADLGCGTGSIAIPLAQAGKQVYAIDLAADMLTVGRAKWESLPERALPADAGSIQWLQQDMREWEVPEPVDAAISFCDCVNYLTEPEDVEDAFRATWAALKPGGTFLFDAHAPIQLARYAEEQPFTLDERDVAYIWTSDYDEDRMEIEHQLTIFARDGEAEDAKYVRIEETHVQRAYDRHWLQDALYAAGFSKVDCYADFAFEAPNPGSERLFFVCVK</sequence>
<evidence type="ECO:0000256" key="1">
    <source>
        <dbReference type="ARBA" id="ARBA00022603"/>
    </source>
</evidence>
<accession>A0A5S5CFI4</accession>
<dbReference type="GO" id="GO:0008168">
    <property type="term" value="F:methyltransferase activity"/>
    <property type="evidence" value="ECO:0007669"/>
    <property type="project" value="UniProtKB-KW"/>
</dbReference>
<dbReference type="Gene3D" id="2.20.25.110">
    <property type="entry name" value="S-adenosyl-L-methionine-dependent methyltransferases"/>
    <property type="match status" value="1"/>
</dbReference>
<evidence type="ECO:0000313" key="5">
    <source>
        <dbReference type="Proteomes" id="UP000323257"/>
    </source>
</evidence>
<keyword evidence="5" id="KW-1185">Reference proteome</keyword>
<protein>
    <submittedName>
        <fullName evidence="4">Methyltransferase family protein</fullName>
    </submittedName>
</protein>
<dbReference type="Gene3D" id="3.40.50.150">
    <property type="entry name" value="Vaccinia Virus protein VP39"/>
    <property type="match status" value="1"/>
</dbReference>
<dbReference type="EMBL" id="VNHS01000002">
    <property type="protein sequence ID" value="TYP78057.1"/>
    <property type="molecule type" value="Genomic_DNA"/>
</dbReference>
<keyword evidence="1 4" id="KW-0489">Methyltransferase</keyword>
<dbReference type="SUPFAM" id="SSF53335">
    <property type="entry name" value="S-adenosyl-L-methionine-dependent methyltransferases"/>
    <property type="match status" value="1"/>
</dbReference>
<name>A0A5S5CFI4_9BACL</name>
<comment type="caution">
    <text evidence="4">The sequence shown here is derived from an EMBL/GenBank/DDBJ whole genome shotgun (WGS) entry which is preliminary data.</text>
</comment>
<dbReference type="PANTHER" id="PTHR43861:SF1">
    <property type="entry name" value="TRANS-ACONITATE 2-METHYLTRANSFERASE"/>
    <property type="match status" value="1"/>
</dbReference>
<keyword evidence="2 4" id="KW-0808">Transferase</keyword>
<evidence type="ECO:0000259" key="3">
    <source>
        <dbReference type="Pfam" id="PF13649"/>
    </source>
</evidence>
<dbReference type="Pfam" id="PF13649">
    <property type="entry name" value="Methyltransf_25"/>
    <property type="match status" value="1"/>
</dbReference>
<dbReference type="OrthoDB" id="9811589at2"/>
<dbReference type="PANTHER" id="PTHR43861">
    <property type="entry name" value="TRANS-ACONITATE 2-METHYLTRANSFERASE-RELATED"/>
    <property type="match status" value="1"/>
</dbReference>